<organism evidence="2">
    <name type="scientific">Arundo donax</name>
    <name type="common">Giant reed</name>
    <name type="synonym">Donax arundinaceus</name>
    <dbReference type="NCBI Taxonomy" id="35708"/>
    <lineage>
        <taxon>Eukaryota</taxon>
        <taxon>Viridiplantae</taxon>
        <taxon>Streptophyta</taxon>
        <taxon>Embryophyta</taxon>
        <taxon>Tracheophyta</taxon>
        <taxon>Spermatophyta</taxon>
        <taxon>Magnoliopsida</taxon>
        <taxon>Liliopsida</taxon>
        <taxon>Poales</taxon>
        <taxon>Poaceae</taxon>
        <taxon>PACMAD clade</taxon>
        <taxon>Arundinoideae</taxon>
        <taxon>Arundineae</taxon>
        <taxon>Arundo</taxon>
    </lineage>
</organism>
<reference evidence="2" key="1">
    <citation type="submission" date="2014-09" db="EMBL/GenBank/DDBJ databases">
        <authorList>
            <person name="Magalhaes I.L.F."/>
            <person name="Oliveira U."/>
            <person name="Santos F.R."/>
            <person name="Vidigal T.H.D.A."/>
            <person name="Brescovit A.D."/>
            <person name="Santos A.J."/>
        </authorList>
    </citation>
    <scope>NUCLEOTIDE SEQUENCE</scope>
    <source>
        <tissue evidence="2">Shoot tissue taken approximately 20 cm above the soil surface</tissue>
    </source>
</reference>
<reference evidence="2" key="2">
    <citation type="journal article" date="2015" name="Data Brief">
        <title>Shoot transcriptome of the giant reed, Arundo donax.</title>
        <authorList>
            <person name="Barrero R.A."/>
            <person name="Guerrero F.D."/>
            <person name="Moolhuijzen P."/>
            <person name="Goolsby J.A."/>
            <person name="Tidwell J."/>
            <person name="Bellgard S.E."/>
            <person name="Bellgard M.I."/>
        </authorList>
    </citation>
    <scope>NUCLEOTIDE SEQUENCE</scope>
    <source>
        <tissue evidence="2">Shoot tissue taken approximately 20 cm above the soil surface</tissue>
    </source>
</reference>
<evidence type="ECO:0000313" key="2">
    <source>
        <dbReference type="EMBL" id="JAE32172.1"/>
    </source>
</evidence>
<feature type="region of interest" description="Disordered" evidence="1">
    <location>
        <begin position="1"/>
        <end position="51"/>
    </location>
</feature>
<dbReference type="EMBL" id="GBRH01165724">
    <property type="protein sequence ID" value="JAE32172.1"/>
    <property type="molecule type" value="Transcribed_RNA"/>
</dbReference>
<sequence>MRRGTARRAPAAPALSLTPSRPRGLVEAAPNDRHADGRTAPEGRRLAPASGSAVLASTAMVSITPPPHCSVRTKTRLLD</sequence>
<evidence type="ECO:0000256" key="1">
    <source>
        <dbReference type="SAM" id="MobiDB-lite"/>
    </source>
</evidence>
<proteinExistence type="predicted"/>
<feature type="compositionally biased region" description="Basic and acidic residues" evidence="1">
    <location>
        <begin position="30"/>
        <end position="45"/>
    </location>
</feature>
<keyword evidence="2" id="KW-0418">Kinase</keyword>
<dbReference type="AlphaFoldDB" id="A0A0A9H613"/>
<protein>
    <submittedName>
        <fullName evidence="2">Nucleoside diphosphate kinase 2</fullName>
    </submittedName>
</protein>
<accession>A0A0A9H613</accession>
<dbReference type="GO" id="GO:0016301">
    <property type="term" value="F:kinase activity"/>
    <property type="evidence" value="ECO:0007669"/>
    <property type="project" value="UniProtKB-KW"/>
</dbReference>
<keyword evidence="2" id="KW-0808">Transferase</keyword>
<name>A0A0A9H613_ARUDO</name>
<feature type="compositionally biased region" description="Low complexity" evidence="1">
    <location>
        <begin position="7"/>
        <end position="22"/>
    </location>
</feature>